<comment type="caution">
    <text evidence="9">The sequence shown here is derived from an EMBL/GenBank/DDBJ whole genome shotgun (WGS) entry which is preliminary data.</text>
</comment>
<gene>
    <name evidence="9" type="ORF">CUN48_10200</name>
</gene>
<dbReference type="Pfam" id="PF02922">
    <property type="entry name" value="CBM_48"/>
    <property type="match status" value="1"/>
</dbReference>
<evidence type="ECO:0000256" key="4">
    <source>
        <dbReference type="ARBA" id="ARBA00022837"/>
    </source>
</evidence>
<dbReference type="InterPro" id="IPR014756">
    <property type="entry name" value="Ig_E-set"/>
</dbReference>
<dbReference type="SMART" id="SM00642">
    <property type="entry name" value="Aamy"/>
    <property type="match status" value="1"/>
</dbReference>
<dbReference type="Gene3D" id="2.60.40.10">
    <property type="entry name" value="Immunoglobulins"/>
    <property type="match status" value="1"/>
</dbReference>
<dbReference type="Gene3D" id="2.60.40.1180">
    <property type="entry name" value="Golgi alpha-mannosidase II"/>
    <property type="match status" value="2"/>
</dbReference>
<dbReference type="GO" id="GO:0046872">
    <property type="term" value="F:metal ion binding"/>
    <property type="evidence" value="ECO:0007669"/>
    <property type="project" value="UniProtKB-KW"/>
</dbReference>
<dbReference type="SUPFAM" id="SSF81296">
    <property type="entry name" value="E set domains"/>
    <property type="match status" value="2"/>
</dbReference>
<dbReference type="CDD" id="cd02860">
    <property type="entry name" value="E_set_Pullulanase"/>
    <property type="match status" value="1"/>
</dbReference>
<dbReference type="GO" id="GO:0005975">
    <property type="term" value="P:carbohydrate metabolic process"/>
    <property type="evidence" value="ECO:0007669"/>
    <property type="project" value="InterPro"/>
</dbReference>
<dbReference type="SMART" id="SM00632">
    <property type="entry name" value="Aamy_C"/>
    <property type="match status" value="1"/>
</dbReference>
<dbReference type="InterPro" id="IPR047589">
    <property type="entry name" value="DUF11_rpt"/>
</dbReference>
<feature type="region of interest" description="Disordered" evidence="6">
    <location>
        <begin position="1566"/>
        <end position="1592"/>
    </location>
</feature>
<dbReference type="Pfam" id="PF00128">
    <property type="entry name" value="Alpha-amylase"/>
    <property type="match status" value="1"/>
</dbReference>
<evidence type="ECO:0000256" key="3">
    <source>
        <dbReference type="ARBA" id="ARBA00022723"/>
    </source>
</evidence>
<dbReference type="InterPro" id="IPR006046">
    <property type="entry name" value="Alpha_amylase"/>
</dbReference>
<evidence type="ECO:0000313" key="9">
    <source>
        <dbReference type="EMBL" id="PJF47148.1"/>
    </source>
</evidence>
<dbReference type="PRINTS" id="PR00110">
    <property type="entry name" value="ALPHAAMYLASE"/>
</dbReference>
<evidence type="ECO:0000259" key="8">
    <source>
        <dbReference type="SMART" id="SM00642"/>
    </source>
</evidence>
<dbReference type="GO" id="GO:0004556">
    <property type="term" value="F:alpha-amylase activity"/>
    <property type="evidence" value="ECO:0007669"/>
    <property type="project" value="InterPro"/>
</dbReference>
<dbReference type="InterPro" id="IPR001434">
    <property type="entry name" value="OmcB-like_DUF11"/>
</dbReference>
<keyword evidence="4" id="KW-0106">Calcium</keyword>
<comment type="cofactor">
    <cofactor evidence="1">
        <name>Ca(2+)</name>
        <dbReference type="ChEBI" id="CHEBI:29108"/>
    </cofactor>
</comment>
<organism evidence="9 10">
    <name type="scientific">Candidatus Thermofonsia Clade 3 bacterium</name>
    <dbReference type="NCBI Taxonomy" id="2364212"/>
    <lineage>
        <taxon>Bacteria</taxon>
        <taxon>Bacillati</taxon>
        <taxon>Chloroflexota</taxon>
        <taxon>Candidatus Thermofontia</taxon>
        <taxon>Candidatus Thermofonsia Clade 3</taxon>
    </lineage>
</organism>
<dbReference type="Pfam" id="PF11852">
    <property type="entry name" value="Pullul_strch_C"/>
    <property type="match status" value="1"/>
</dbReference>
<dbReference type="EMBL" id="PGTN01000065">
    <property type="protein sequence ID" value="PJF47148.1"/>
    <property type="molecule type" value="Genomic_DNA"/>
</dbReference>
<feature type="domain" description="Glycosyl hydrolase family 13 catalytic" evidence="8">
    <location>
        <begin position="1228"/>
        <end position="1633"/>
    </location>
</feature>
<dbReference type="InterPro" id="IPR004193">
    <property type="entry name" value="Glyco_hydro_13_N"/>
</dbReference>
<name>A0A2M8QBG7_9CHLR</name>
<dbReference type="Pfam" id="PF02806">
    <property type="entry name" value="Alpha-amylase_C"/>
    <property type="match status" value="1"/>
</dbReference>
<dbReference type="InterPro" id="IPR024561">
    <property type="entry name" value="Pullul_strch_C"/>
</dbReference>
<dbReference type="InterPro" id="IPR040671">
    <property type="entry name" value="Pullulanase_N2"/>
</dbReference>
<dbReference type="Pfam" id="PF01345">
    <property type="entry name" value="DUF11"/>
    <property type="match status" value="1"/>
</dbReference>
<dbReference type="CDD" id="cd11341">
    <property type="entry name" value="AmyAc_Pullulanase_LD-like"/>
    <property type="match status" value="1"/>
</dbReference>
<dbReference type="InterPro" id="IPR013780">
    <property type="entry name" value="Glyco_hydro_b"/>
</dbReference>
<dbReference type="Gene3D" id="3.20.20.80">
    <property type="entry name" value="Glycosidases"/>
    <property type="match status" value="2"/>
</dbReference>
<evidence type="ECO:0000256" key="1">
    <source>
        <dbReference type="ARBA" id="ARBA00001913"/>
    </source>
</evidence>
<reference evidence="9 10" key="1">
    <citation type="submission" date="2017-11" db="EMBL/GenBank/DDBJ databases">
        <title>Evolution of Phototrophy in the Chloroflexi Phylum Driven by Horizontal Gene Transfer.</title>
        <authorList>
            <person name="Ward L.M."/>
            <person name="Hemp J."/>
            <person name="Shih P.M."/>
            <person name="Mcglynn S.E."/>
            <person name="Fischer W."/>
        </authorList>
    </citation>
    <scope>NUCLEOTIDE SEQUENCE [LARGE SCALE GENOMIC DNA]</scope>
    <source>
        <strain evidence="9">JP3_7</strain>
    </source>
</reference>
<dbReference type="NCBIfam" id="TIGR01451">
    <property type="entry name" value="B_ant_repeat"/>
    <property type="match status" value="1"/>
</dbReference>
<sequence>MLFDKLPTGFRQALRSALVGVVLTVSLSGPSPLTSAPGWSGVGHFVTESIGYTDGNHPRAYTAPPNFRQAATSLSAAQSTITANDAADIYINFNYDTTGKTIYIVYTTDGSAPNKTNGSVVTASFSKYHDPNRTWVGTIPAQVTGTVVNYVIYASDGTLAAAWGRISGTPSDRNISQYQTAWNEADNAYFSYTVQPAGGGGGFSWSGKRAIWLEPGVIAWNGAAGASYRLYYEPNAGLTSSSPYLTLTLSGTITGAHYPKNPNTHGLARLTLSAGDLVSVPTLLKGQVVVAALNSSNQVIDATQPQIQGVLDALYASAAGTQTLGVSYSGGAPTLRVWAPTAQHVALRRYADAVTTTYTVHSLTLDTSSGVWSITGDASWDRQFYLFEVTVYVPELNAITTTLASDPYAVSLSADTAAPDDPRAQFVNLDDADLKPAGWDAHTRPALPAPEDVSIYELHVRDFSISDTTVLTPDHRGTYLAFTYDGTLRPLSNGMNHLKQLRQAGLTHVQLLPAFDFASVPEDNVPRAPTPNPTGYPPDSTQPQLIISATRHTDGFNWGYDPLHFGAPDGSYATDPYGVARVREFREMVKALHENGLRVTMDVVYNHTAAFGLQDKSVLDRITPGYYHRMNLNGAVQTSSCCADTASEYAMMEKLMRDTLRRWVQEYKVDGFRFDLMNLHTVSNMLAIKNDLLGIEPTLYLYGEGWDFGSAKDKGLNHAKMGAMAGTGIGVFNDRLRDAAHGGYNTDPLQVRRQGFVNGLSYDWNGYCYANRAQSDLWYETGRIRTGLRGSLGDFAADPQEAVNYVEKHDNETLFDLNVFRLPNGVGDPGACGGGSYTVPTTSLADRVRAQNVAAGLAALAQGVPFFHMGQDILRSKSLDRNSYDSGDWFNRVDWTYTDNNFAKGLPPAWDNQTRWSVMQPLLNNASLKPGSAEMQRAAAHLREMLRVRYSSPLFRLQTAGELTARVQFTNTENSRDGLIVMALSDVPTPDLDANWEYIVVLFNAHKITQTYALPWLIGNTGVQLHPTLTDNTDDDPLIGLAQFDSATGVFTVPARTTAVFVTPQAPSGGPPPSPSTIDWVGKLWPRGGVANIVNQGSFAPAGFDVYVQVYEPGVTDSPGQGPGISCSLHWGRYGDPWQDAPMSYNPTPGLDVPTTHDEYKVTLPKATLEALPPGTYGFTAYCQKVGEDKKWKEDTYNINGNPADDDQGDGLITVVPAGDPKPAPPGGVFVHLFEWRWADIEKECYFLAQKGYKGVQVSPPQEHVAPTANMFGNPANAYPWWVRYQPVSYTLQSSRSGTLAEFQGMVSTCNSLGVDVIVDAVINHMTGLHPDTITNTGTAGTSYSHYTYPGLFGPSDFNYCGTNPSATNGDAHDIVDYTDRRQVQTCELVNLADLKTGDAGVRSRITNYLQALVNMGVKGFRVDAAKHMPAHEVGAILAGVTGAFYVFNEVIDVNPSERVRSLEYSPYGDVTEFYYSLRIGEAFNNCSGSALSQLQSIPLGHWLPSRFAVVFTDNHDNQRGHGAGGGCIVDHRDGAAHVLANVFALAHPYGNYVSVMSSYYWSNDPNSSAGDSKGPPSADPPYTAGSGPNTRPVYSVTQTIGDWPANCSATYEDGKWVCEHRRPSTAGMVGFRATTQGEPVSGWVNISPNHIAFGRGGKGYVAINRTNTANTRTYTTSLPAGYYCDVTRYAFVNGWCVDYYTGAPLPLNQWIVVQADGSIQNQTLNAMDAFAIHIAASRHEVLLNAAPAAGGSVSGGGTYTYGQMAAITATPNAGYVFLHWQDALSNVVSTSPTYSFVVTGDRALTAVFSPTLAQLALSKTQTYTLGAGGAVRQGGWVTYTLVVTNHGPAAATSVVLTDALPAALSFVSASAGCAHSGGVVTCAVGSLSVGHNTVVTITAQAGGASSGNALLNVAQAGATELPVAVDSNPVVAQIEHRLHLPIARR</sequence>
<dbReference type="InterPro" id="IPR017853">
    <property type="entry name" value="GH"/>
</dbReference>
<proteinExistence type="inferred from homology"/>
<feature type="domain" description="Alpha-amylase C-terminal" evidence="7">
    <location>
        <begin position="1642"/>
        <end position="1738"/>
    </location>
</feature>
<dbReference type="InterPro" id="IPR044060">
    <property type="entry name" value="Bacterial_rp_domain"/>
</dbReference>
<comment type="similarity">
    <text evidence="2 5">Belongs to the glycosyl hydrolase 13 family.</text>
</comment>
<evidence type="ECO:0000313" key="10">
    <source>
        <dbReference type="Proteomes" id="UP000230790"/>
    </source>
</evidence>
<keyword evidence="3" id="KW-0479">Metal-binding</keyword>
<dbReference type="Pfam" id="PF18998">
    <property type="entry name" value="Flg_new_2"/>
    <property type="match status" value="1"/>
</dbReference>
<dbReference type="CDD" id="cd11317">
    <property type="entry name" value="AmyAc_bac_euk_AmyA"/>
    <property type="match status" value="1"/>
</dbReference>
<dbReference type="InterPro" id="IPR031319">
    <property type="entry name" value="A-amylase_C"/>
</dbReference>
<evidence type="ECO:0000256" key="6">
    <source>
        <dbReference type="SAM" id="MobiDB-lite"/>
    </source>
</evidence>
<dbReference type="InterPro" id="IPR006048">
    <property type="entry name" value="A-amylase/branching_C"/>
</dbReference>
<dbReference type="SUPFAM" id="SSF51445">
    <property type="entry name" value="(Trans)glycosidases"/>
    <property type="match status" value="2"/>
</dbReference>
<dbReference type="PANTHER" id="PTHR43002">
    <property type="entry name" value="GLYCOGEN DEBRANCHING ENZYME"/>
    <property type="match status" value="1"/>
</dbReference>
<dbReference type="InterPro" id="IPR013783">
    <property type="entry name" value="Ig-like_fold"/>
</dbReference>
<protein>
    <submittedName>
        <fullName evidence="9">DUF3372 domain-containing protein</fullName>
    </submittedName>
</protein>
<evidence type="ECO:0000259" key="7">
    <source>
        <dbReference type="SMART" id="SM00632"/>
    </source>
</evidence>
<dbReference type="SUPFAM" id="SSF51011">
    <property type="entry name" value="Glycosyl hydrolase domain"/>
    <property type="match status" value="2"/>
</dbReference>
<dbReference type="Gene3D" id="2.60.40.1130">
    <property type="entry name" value="Rab geranylgeranyltransferase alpha-subunit, insert domain"/>
    <property type="match status" value="1"/>
</dbReference>
<accession>A0A2M8QBG7</accession>
<evidence type="ECO:0000256" key="5">
    <source>
        <dbReference type="RuleBase" id="RU003615"/>
    </source>
</evidence>
<dbReference type="Proteomes" id="UP000230790">
    <property type="component" value="Unassembled WGS sequence"/>
</dbReference>
<dbReference type="Pfam" id="PF17967">
    <property type="entry name" value="Pullulanase_N2"/>
    <property type="match status" value="1"/>
</dbReference>
<dbReference type="InterPro" id="IPR006047">
    <property type="entry name" value="GH13_cat_dom"/>
</dbReference>
<evidence type="ECO:0000256" key="2">
    <source>
        <dbReference type="ARBA" id="ARBA00008061"/>
    </source>
</evidence>